<dbReference type="SMART" id="SM00325">
    <property type="entry name" value="RhoGEF"/>
    <property type="match status" value="1"/>
</dbReference>
<feature type="domain" description="DH" evidence="1">
    <location>
        <begin position="135"/>
        <end position="309"/>
    </location>
</feature>
<dbReference type="InterPro" id="IPR035899">
    <property type="entry name" value="DBL_dom_sf"/>
</dbReference>
<sequence length="462" mass="54407">MVIQSTITIKQPYTTSLYHSCCSIIEKLLLVPDIENYIVFTAENTDSNPLNKIWDICRQGIPLAALFNALNPRIPIPIDRSSTKLNDYLYKDSINGFTKVLNTVGIVLRILEEKNIITFPTKNDAIYSSNEPKDMRDKVVLELLGTERKYVQDLEVLQDYMHKLQLQFILNTETIHCLFGNLDALVDFQQRFLIQLEDMAQRSPKDQNFGLLFIQNEKRFMVYELYCSNYFSAQDMTSQETHRLQRLAYILNPVYELPSMLIKPVQRICKYPLLIQELIKATRPDWPYALDVRQGLESMRRVAERINETRRRYENALVVNEIKRRVNKLGSSQIDGFGSLLLHDKLSLFQCGIPEQEMQVYLFEQLILICKDNSKDSIKLNTIPIKKKRRNSLEFRYGIFYSRILSVCNQSLDYGKCYLTVNWRDSKIMNITFWFRNQEYLELWESTLKERIVPQYSNKICR</sequence>
<dbReference type="GO" id="GO:0030010">
    <property type="term" value="P:establishment of cell polarity"/>
    <property type="evidence" value="ECO:0007669"/>
    <property type="project" value="TreeGrafter"/>
</dbReference>
<dbReference type="Pfam" id="PF06395">
    <property type="entry name" value="CDC24"/>
    <property type="match status" value="1"/>
</dbReference>
<dbReference type="SUPFAM" id="SSF50729">
    <property type="entry name" value="PH domain-like"/>
    <property type="match status" value="1"/>
</dbReference>
<dbReference type="Proteomes" id="UP000717996">
    <property type="component" value="Unassembled WGS sequence"/>
</dbReference>
<gene>
    <name evidence="2" type="ORF">G6F51_002795</name>
</gene>
<dbReference type="InterPro" id="IPR011993">
    <property type="entry name" value="PH-like_dom_sf"/>
</dbReference>
<dbReference type="Pfam" id="PF00621">
    <property type="entry name" value="RhoGEF"/>
    <property type="match status" value="1"/>
</dbReference>
<dbReference type="GO" id="GO:0031106">
    <property type="term" value="P:septin ring organization"/>
    <property type="evidence" value="ECO:0007669"/>
    <property type="project" value="TreeGrafter"/>
</dbReference>
<proteinExistence type="predicted"/>
<organism evidence="2 3">
    <name type="scientific">Rhizopus oryzae</name>
    <name type="common">Mucormycosis agent</name>
    <name type="synonym">Rhizopus arrhizus var. delemar</name>
    <dbReference type="NCBI Taxonomy" id="64495"/>
    <lineage>
        <taxon>Eukaryota</taxon>
        <taxon>Fungi</taxon>
        <taxon>Fungi incertae sedis</taxon>
        <taxon>Mucoromycota</taxon>
        <taxon>Mucoromycotina</taxon>
        <taxon>Mucoromycetes</taxon>
        <taxon>Mucorales</taxon>
        <taxon>Mucorineae</taxon>
        <taxon>Rhizopodaceae</taxon>
        <taxon>Rhizopus</taxon>
    </lineage>
</organism>
<protein>
    <recommendedName>
        <fullName evidence="1">DH domain-containing protein</fullName>
    </recommendedName>
</protein>
<evidence type="ECO:0000313" key="3">
    <source>
        <dbReference type="Proteomes" id="UP000717996"/>
    </source>
</evidence>
<name>A0A9P6YJ78_RHIOR</name>
<dbReference type="CDD" id="cd00160">
    <property type="entry name" value="RhoGEF"/>
    <property type="match status" value="1"/>
</dbReference>
<dbReference type="GO" id="GO:0035556">
    <property type="term" value="P:intracellular signal transduction"/>
    <property type="evidence" value="ECO:0007669"/>
    <property type="project" value="InterPro"/>
</dbReference>
<dbReference type="EMBL" id="JAANIT010000251">
    <property type="protein sequence ID" value="KAG1549867.1"/>
    <property type="molecule type" value="Genomic_DNA"/>
</dbReference>
<dbReference type="InterPro" id="IPR001331">
    <property type="entry name" value="GDS_CDC24_CS"/>
</dbReference>
<dbReference type="InterPro" id="IPR010481">
    <property type="entry name" value="Cdc24/Scd1_N"/>
</dbReference>
<dbReference type="InterPro" id="IPR000219">
    <property type="entry name" value="DH_dom"/>
</dbReference>
<dbReference type="GO" id="GO:0043332">
    <property type="term" value="C:mating projection tip"/>
    <property type="evidence" value="ECO:0007669"/>
    <property type="project" value="TreeGrafter"/>
</dbReference>
<dbReference type="GO" id="GO:0005085">
    <property type="term" value="F:guanyl-nucleotide exchange factor activity"/>
    <property type="evidence" value="ECO:0007669"/>
    <property type="project" value="InterPro"/>
</dbReference>
<dbReference type="PROSITE" id="PS50010">
    <property type="entry name" value="DH_2"/>
    <property type="match status" value="1"/>
</dbReference>
<dbReference type="PANTHER" id="PTHR47339">
    <property type="entry name" value="CELL DIVISION CONTROL PROTEIN 24"/>
    <property type="match status" value="1"/>
</dbReference>
<evidence type="ECO:0000313" key="2">
    <source>
        <dbReference type="EMBL" id="KAG1549867.1"/>
    </source>
</evidence>
<dbReference type="SUPFAM" id="SSF48065">
    <property type="entry name" value="DBL homology domain (DH-domain)"/>
    <property type="match status" value="1"/>
</dbReference>
<dbReference type="Pfam" id="PF15411">
    <property type="entry name" value="PH_10"/>
    <property type="match status" value="1"/>
</dbReference>
<dbReference type="Gene3D" id="2.30.29.30">
    <property type="entry name" value="Pleckstrin-homology domain (PH domain)/Phosphotyrosine-binding domain (PTB)"/>
    <property type="match status" value="1"/>
</dbReference>
<dbReference type="PANTHER" id="PTHR47339:SF1">
    <property type="entry name" value="CELL DIVISION CONTROL PROTEIN 24"/>
    <property type="match status" value="1"/>
</dbReference>
<dbReference type="AlphaFoldDB" id="A0A9P6YJ78"/>
<dbReference type="GO" id="GO:0000935">
    <property type="term" value="C:division septum"/>
    <property type="evidence" value="ECO:0007669"/>
    <property type="project" value="TreeGrafter"/>
</dbReference>
<reference evidence="2" key="1">
    <citation type="journal article" date="2020" name="Microb. Genom.">
        <title>Genetic diversity of clinical and environmental Mucorales isolates obtained from an investigation of mucormycosis cases among solid organ transplant recipients.</title>
        <authorList>
            <person name="Nguyen M.H."/>
            <person name="Kaul D."/>
            <person name="Muto C."/>
            <person name="Cheng S.J."/>
            <person name="Richter R.A."/>
            <person name="Bruno V.M."/>
            <person name="Liu G."/>
            <person name="Beyhan S."/>
            <person name="Sundermann A.J."/>
            <person name="Mounaud S."/>
            <person name="Pasculle A.W."/>
            <person name="Nierman W.C."/>
            <person name="Driscoll E."/>
            <person name="Cumbie R."/>
            <person name="Clancy C.J."/>
            <person name="Dupont C.L."/>
        </authorList>
    </citation>
    <scope>NUCLEOTIDE SEQUENCE</scope>
    <source>
        <strain evidence="2">GL16</strain>
    </source>
</reference>
<dbReference type="GO" id="GO:0005737">
    <property type="term" value="C:cytoplasm"/>
    <property type="evidence" value="ECO:0007669"/>
    <property type="project" value="TreeGrafter"/>
</dbReference>
<dbReference type="InterPro" id="IPR053026">
    <property type="entry name" value="CDC42_GEF"/>
</dbReference>
<dbReference type="PROSITE" id="PS00741">
    <property type="entry name" value="DH_1"/>
    <property type="match status" value="1"/>
</dbReference>
<dbReference type="GO" id="GO:0005634">
    <property type="term" value="C:nucleus"/>
    <property type="evidence" value="ECO:0007669"/>
    <property type="project" value="TreeGrafter"/>
</dbReference>
<comment type="caution">
    <text evidence="2">The sequence shown here is derived from an EMBL/GenBank/DDBJ whole genome shotgun (WGS) entry which is preliminary data.</text>
</comment>
<dbReference type="OrthoDB" id="1594986at2759"/>
<accession>A0A9P6YJ78</accession>
<dbReference type="Gene3D" id="1.20.900.10">
    <property type="entry name" value="Dbl homology (DH) domain"/>
    <property type="match status" value="1"/>
</dbReference>
<evidence type="ECO:0000259" key="1">
    <source>
        <dbReference type="PROSITE" id="PS50010"/>
    </source>
</evidence>